<dbReference type="SUPFAM" id="SSF48726">
    <property type="entry name" value="Immunoglobulin"/>
    <property type="match status" value="1"/>
</dbReference>
<name>A0A9P0JC63_APHGO</name>
<keyword evidence="3" id="KW-0812">Transmembrane</keyword>
<sequence>MFEETLLFLSAIVTIFVGFVRADCSFGDCHRRETCADRPWTESREGRNDDRVRIVDAPLGSDIEFLCNYCGEKDKGQARFWYTSHRMLYSNGTLAGRKEVVLGMSDPMESNRVYMTLDHRLVIRNLTSSDTGRYSCSGLETDERLEYALDLLPANSGGRPGADVVAVTADSMAGWTQYESRYLAPVTKAFPIVWKMDVDWDPWGPCDGCAGKRYRRAACRVCFDVGIRMACRSIALPATVMTVSPGLAAKLSTLPDFLLAETCYAYCQVSNKRRLPKYRNTFVLEEGSSLTLVCAEATADKKVSIFFRFGMYFTNHKYCSRFDIQM</sequence>
<feature type="chain" id="PRO_5040224516" description="Ig-like domain-containing protein" evidence="8">
    <location>
        <begin position="23"/>
        <end position="326"/>
    </location>
</feature>
<proteinExistence type="inferred from homology"/>
<evidence type="ECO:0000256" key="5">
    <source>
        <dbReference type="ARBA" id="ARBA00022989"/>
    </source>
</evidence>
<gene>
    <name evidence="10" type="ORF">APHIGO_LOCUS10756</name>
</gene>
<accession>A0A9P0JC63</accession>
<evidence type="ECO:0000256" key="4">
    <source>
        <dbReference type="ARBA" id="ARBA00022729"/>
    </source>
</evidence>
<keyword evidence="5" id="KW-1133">Transmembrane helix</keyword>
<evidence type="ECO:0000256" key="2">
    <source>
        <dbReference type="ARBA" id="ARBA00008727"/>
    </source>
</evidence>
<dbReference type="InterPro" id="IPR013783">
    <property type="entry name" value="Ig-like_fold"/>
</dbReference>
<dbReference type="GO" id="GO:0016020">
    <property type="term" value="C:membrane"/>
    <property type="evidence" value="ECO:0007669"/>
    <property type="project" value="UniProtKB-SubCell"/>
</dbReference>
<evidence type="ECO:0000256" key="7">
    <source>
        <dbReference type="ARBA" id="ARBA00023180"/>
    </source>
</evidence>
<dbReference type="InterPro" id="IPR007110">
    <property type="entry name" value="Ig-like_dom"/>
</dbReference>
<keyword evidence="6" id="KW-0472">Membrane</keyword>
<evidence type="ECO:0000259" key="9">
    <source>
        <dbReference type="PROSITE" id="PS50835"/>
    </source>
</evidence>
<dbReference type="PANTHER" id="PTHR32178">
    <property type="entry name" value="FAM187"/>
    <property type="match status" value="1"/>
</dbReference>
<keyword evidence="7" id="KW-0325">Glycoprotein</keyword>
<dbReference type="Gene3D" id="2.60.40.10">
    <property type="entry name" value="Immunoglobulins"/>
    <property type="match status" value="1"/>
</dbReference>
<dbReference type="EMBL" id="OU899037">
    <property type="protein sequence ID" value="CAH1737175.1"/>
    <property type="molecule type" value="Genomic_DNA"/>
</dbReference>
<keyword evidence="4 8" id="KW-0732">Signal</keyword>
<reference evidence="10" key="1">
    <citation type="submission" date="2022-02" db="EMBL/GenBank/DDBJ databases">
        <authorList>
            <person name="King R."/>
        </authorList>
    </citation>
    <scope>NUCLEOTIDE SEQUENCE</scope>
</reference>
<evidence type="ECO:0000256" key="6">
    <source>
        <dbReference type="ARBA" id="ARBA00023136"/>
    </source>
</evidence>
<feature type="domain" description="Ig-like" evidence="9">
    <location>
        <begin position="39"/>
        <end position="136"/>
    </location>
</feature>
<dbReference type="Proteomes" id="UP001154329">
    <property type="component" value="Chromosome 4"/>
</dbReference>
<protein>
    <recommendedName>
        <fullName evidence="9">Ig-like domain-containing protein</fullName>
    </recommendedName>
</protein>
<evidence type="ECO:0000256" key="1">
    <source>
        <dbReference type="ARBA" id="ARBA00004479"/>
    </source>
</evidence>
<evidence type="ECO:0000313" key="11">
    <source>
        <dbReference type="Proteomes" id="UP001154329"/>
    </source>
</evidence>
<comment type="subcellular location">
    <subcellularLocation>
        <location evidence="1">Membrane</location>
        <topology evidence="1">Single-pass type I membrane protein</topology>
    </subcellularLocation>
</comment>
<dbReference type="InterPro" id="IPR036179">
    <property type="entry name" value="Ig-like_dom_sf"/>
</dbReference>
<dbReference type="AlphaFoldDB" id="A0A9P0JC63"/>
<keyword evidence="11" id="KW-1185">Reference proteome</keyword>
<comment type="similarity">
    <text evidence="2">Belongs to the FAM187 family.</text>
</comment>
<evidence type="ECO:0000256" key="3">
    <source>
        <dbReference type="ARBA" id="ARBA00022692"/>
    </source>
</evidence>
<evidence type="ECO:0000313" key="10">
    <source>
        <dbReference type="EMBL" id="CAH1737175.1"/>
    </source>
</evidence>
<organism evidence="10 11">
    <name type="scientific">Aphis gossypii</name>
    <name type="common">Cotton aphid</name>
    <dbReference type="NCBI Taxonomy" id="80765"/>
    <lineage>
        <taxon>Eukaryota</taxon>
        <taxon>Metazoa</taxon>
        <taxon>Ecdysozoa</taxon>
        <taxon>Arthropoda</taxon>
        <taxon>Hexapoda</taxon>
        <taxon>Insecta</taxon>
        <taxon>Pterygota</taxon>
        <taxon>Neoptera</taxon>
        <taxon>Paraneoptera</taxon>
        <taxon>Hemiptera</taxon>
        <taxon>Sternorrhyncha</taxon>
        <taxon>Aphidomorpha</taxon>
        <taxon>Aphidoidea</taxon>
        <taxon>Aphididae</taxon>
        <taxon>Aphidini</taxon>
        <taxon>Aphis</taxon>
        <taxon>Aphis</taxon>
    </lineage>
</organism>
<evidence type="ECO:0000256" key="8">
    <source>
        <dbReference type="SAM" id="SignalP"/>
    </source>
</evidence>
<dbReference type="InterPro" id="IPR039311">
    <property type="entry name" value="FAM187A/B"/>
</dbReference>
<feature type="signal peptide" evidence="8">
    <location>
        <begin position="1"/>
        <end position="22"/>
    </location>
</feature>
<dbReference type="PANTHER" id="PTHR32178:SF6">
    <property type="entry name" value="IG-LIKE DOMAIN-CONTAINING PROTEIN"/>
    <property type="match status" value="1"/>
</dbReference>
<reference evidence="10" key="2">
    <citation type="submission" date="2022-10" db="EMBL/GenBank/DDBJ databases">
        <authorList>
            <consortium name="ENA_rothamsted_submissions"/>
            <consortium name="culmorum"/>
            <person name="King R."/>
        </authorList>
    </citation>
    <scope>NUCLEOTIDE SEQUENCE</scope>
</reference>
<dbReference type="PROSITE" id="PS50835">
    <property type="entry name" value="IG_LIKE"/>
    <property type="match status" value="1"/>
</dbReference>